<evidence type="ECO:0000313" key="10">
    <source>
        <dbReference type="EMBL" id="MFC4161300.1"/>
    </source>
</evidence>
<evidence type="ECO:0000256" key="7">
    <source>
        <dbReference type="ARBA" id="ARBA00023049"/>
    </source>
</evidence>
<dbReference type="PANTHER" id="PTHR37016:SF3">
    <property type="entry name" value="NEUTRAL PROTEASE 2-RELATED"/>
    <property type="match status" value="1"/>
</dbReference>
<gene>
    <name evidence="10" type="ORF">ACFOW7_18330</name>
</gene>
<dbReference type="InterPro" id="IPR034115">
    <property type="entry name" value="M35_peptidyl-Lys"/>
</dbReference>
<dbReference type="InterPro" id="IPR024079">
    <property type="entry name" value="MetalloPept_cat_dom_sf"/>
</dbReference>
<dbReference type="SMART" id="SM01351">
    <property type="entry name" value="Aspzincin_M35"/>
    <property type="match status" value="1"/>
</dbReference>
<keyword evidence="11" id="KW-1185">Reference proteome</keyword>
<keyword evidence="3" id="KW-0645">Protease</keyword>
<evidence type="ECO:0000256" key="2">
    <source>
        <dbReference type="ARBA" id="ARBA00010279"/>
    </source>
</evidence>
<dbReference type="InterPro" id="IPR029463">
    <property type="entry name" value="Lys_MEP"/>
</dbReference>
<dbReference type="SUPFAM" id="SSF55486">
    <property type="entry name" value="Metalloproteases ('zincins'), catalytic domain"/>
    <property type="match status" value="1"/>
</dbReference>
<evidence type="ECO:0000256" key="4">
    <source>
        <dbReference type="ARBA" id="ARBA00022723"/>
    </source>
</evidence>
<evidence type="ECO:0000313" key="11">
    <source>
        <dbReference type="Proteomes" id="UP001595791"/>
    </source>
</evidence>
<dbReference type="Proteomes" id="UP001595791">
    <property type="component" value="Unassembled WGS sequence"/>
</dbReference>
<sequence>MFAKHLIAVAISAFAVAPAFAETLKAEVTSSPYYGRTDGVRVTLTLTNTGERPLVLPRWFVPDGVVEEDLFEVLRDGQPVEYLGPEFKRAPLSLNDLVSLAPGASLSRTVDLTELYDLSESGQYSIRYRVSNRRMLSLSTVASSAEAESRTESKVLSAWIEGRMTPSLIRAQDARRLSAWLANIMAPSVSFEQCTTTQQNAILSAVNASATMAGVSYRYLSMTTPGPTTRYVTWFGKYSLTNWNVAREHFKKIQEAVNYKPLVFNCGCTSSAYAYVYPNQPYKIYLCKAFWSAPNTGTDSRGGTIIHELSHFTVVADTDDHAYGQSAAKQLAISSPTKALNNADNHEYFAENTPSLP</sequence>
<feature type="chain" id="PRO_5046163240" evidence="8">
    <location>
        <begin position="22"/>
        <end position="357"/>
    </location>
</feature>
<feature type="domain" description="Lysine-specific metallo-endopeptidase" evidence="9">
    <location>
        <begin position="218"/>
        <end position="351"/>
    </location>
</feature>
<accession>A0ABV8MWH7</accession>
<reference evidence="11" key="1">
    <citation type="journal article" date="2019" name="Int. J. Syst. Evol. Microbiol.">
        <title>The Global Catalogue of Microorganisms (GCM) 10K type strain sequencing project: providing services to taxonomists for standard genome sequencing and annotation.</title>
        <authorList>
            <consortium name="The Broad Institute Genomics Platform"/>
            <consortium name="The Broad Institute Genome Sequencing Center for Infectious Disease"/>
            <person name="Wu L."/>
            <person name="Ma J."/>
        </authorList>
    </citation>
    <scope>NUCLEOTIDE SEQUENCE [LARGE SCALE GENOMIC DNA]</scope>
    <source>
        <strain evidence="11">LMG 29894</strain>
    </source>
</reference>
<keyword evidence="5 10" id="KW-0378">Hydrolase</keyword>
<evidence type="ECO:0000256" key="1">
    <source>
        <dbReference type="ARBA" id="ARBA00001947"/>
    </source>
</evidence>
<organism evidence="10 11">
    <name type="scientific">Chitinimonas lacunae</name>
    <dbReference type="NCBI Taxonomy" id="1963018"/>
    <lineage>
        <taxon>Bacteria</taxon>
        <taxon>Pseudomonadati</taxon>
        <taxon>Pseudomonadota</taxon>
        <taxon>Betaproteobacteria</taxon>
        <taxon>Neisseriales</taxon>
        <taxon>Chitinibacteraceae</taxon>
        <taxon>Chitinimonas</taxon>
    </lineage>
</organism>
<dbReference type="Gene3D" id="2.60.40.2970">
    <property type="match status" value="1"/>
</dbReference>
<evidence type="ECO:0000256" key="6">
    <source>
        <dbReference type="ARBA" id="ARBA00022833"/>
    </source>
</evidence>
<dbReference type="GO" id="GO:0016787">
    <property type="term" value="F:hydrolase activity"/>
    <property type="evidence" value="ECO:0007669"/>
    <property type="project" value="UniProtKB-KW"/>
</dbReference>
<dbReference type="InterPro" id="IPR050414">
    <property type="entry name" value="Fungal_M35_metalloproteases"/>
</dbReference>
<dbReference type="RefSeq" id="WP_378167083.1">
    <property type="nucleotide sequence ID" value="NZ_JBHSBU010000001.1"/>
</dbReference>
<comment type="cofactor">
    <cofactor evidence="1">
        <name>Zn(2+)</name>
        <dbReference type="ChEBI" id="CHEBI:29105"/>
    </cofactor>
</comment>
<proteinExistence type="inferred from homology"/>
<keyword evidence="4" id="KW-0479">Metal-binding</keyword>
<evidence type="ECO:0000256" key="3">
    <source>
        <dbReference type="ARBA" id="ARBA00022670"/>
    </source>
</evidence>
<keyword evidence="7" id="KW-0482">Metalloprotease</keyword>
<dbReference type="EC" id="3.4.24.-" evidence="10"/>
<dbReference type="CDD" id="cd11306">
    <property type="entry name" value="M35_peptidyl-Lys"/>
    <property type="match status" value="1"/>
</dbReference>
<name>A0ABV8MWH7_9NEIS</name>
<dbReference type="Pfam" id="PF14521">
    <property type="entry name" value="Aspzincin_M35"/>
    <property type="match status" value="1"/>
</dbReference>
<feature type="signal peptide" evidence="8">
    <location>
        <begin position="1"/>
        <end position="21"/>
    </location>
</feature>
<evidence type="ECO:0000256" key="5">
    <source>
        <dbReference type="ARBA" id="ARBA00022801"/>
    </source>
</evidence>
<dbReference type="EMBL" id="JBHSBU010000001">
    <property type="protein sequence ID" value="MFC4161300.1"/>
    <property type="molecule type" value="Genomic_DNA"/>
</dbReference>
<dbReference type="Gene3D" id="3.40.390.10">
    <property type="entry name" value="Collagenase (Catalytic Domain)"/>
    <property type="match status" value="1"/>
</dbReference>
<keyword evidence="6" id="KW-0862">Zinc</keyword>
<comment type="caution">
    <text evidence="10">The sequence shown here is derived from an EMBL/GenBank/DDBJ whole genome shotgun (WGS) entry which is preliminary data.</text>
</comment>
<evidence type="ECO:0000259" key="9">
    <source>
        <dbReference type="SMART" id="SM01351"/>
    </source>
</evidence>
<comment type="similarity">
    <text evidence="2">Belongs to the peptidase M35 family.</text>
</comment>
<evidence type="ECO:0000256" key="8">
    <source>
        <dbReference type="SAM" id="SignalP"/>
    </source>
</evidence>
<protein>
    <submittedName>
        <fullName evidence="10">M35 family metallo-endopeptidase</fullName>
        <ecNumber evidence="10">3.4.24.-</ecNumber>
    </submittedName>
</protein>
<keyword evidence="8" id="KW-0732">Signal</keyword>
<dbReference type="PANTHER" id="PTHR37016">
    <property type="match status" value="1"/>
</dbReference>